<comment type="caution">
    <text evidence="8">The sequence shown here is derived from an EMBL/GenBank/DDBJ whole genome shotgun (WGS) entry which is preliminary data.</text>
</comment>
<keyword evidence="9" id="KW-1185">Reference proteome</keyword>
<dbReference type="RefSeq" id="WP_138364567.1">
    <property type="nucleotide sequence ID" value="NZ_VCEJ01000002.1"/>
</dbReference>
<name>A0A5R9L4T5_9BACT</name>
<keyword evidence="4" id="KW-0472">Membrane</keyword>
<evidence type="ECO:0000256" key="4">
    <source>
        <dbReference type="ARBA" id="ARBA00023136"/>
    </source>
</evidence>
<dbReference type="InterPro" id="IPR012944">
    <property type="entry name" value="SusD_RagB_dom"/>
</dbReference>
<dbReference type="Gene3D" id="1.25.40.390">
    <property type="match status" value="1"/>
</dbReference>
<protein>
    <submittedName>
        <fullName evidence="8">RagB/SusD family nutrient uptake outer membrane protein</fullName>
    </submittedName>
</protein>
<dbReference type="CDD" id="cd08977">
    <property type="entry name" value="SusD"/>
    <property type="match status" value="1"/>
</dbReference>
<keyword evidence="3" id="KW-0732">Signal</keyword>
<evidence type="ECO:0000256" key="2">
    <source>
        <dbReference type="ARBA" id="ARBA00006275"/>
    </source>
</evidence>
<sequence>MRDSTYKKWIGWEKLLMAGALLTLAVSCADLDEDPTKSRLAPGSYTNQAELELGVTGLYTQLNGMARMTTFVVSGWGGDDITTHKVSNKADFREYDQRVVSPLNARSASNWQNIYSTVRAANSVLANAKDLVLPDMNVQNRLIGEAYFLRGLIYFHLTRIHGRLPLQLQPDPIVDLPLASQAEVYQQIESDLKQAETLLPDVYPGVLEGAPRPNKGSAKAILARLYLDWGGFPAKDQSKYALAAAKAKEVLDNKATYHFALLPNLESLWTIANRFNSESVFTIAYNVSLNVPNQKFGKLGHPADLLGWQETFAEIRFFEDFPEGPRKEATYRTEYDWENFSDQANPVFKKIVGPPGDIPLDLFSTNRNDYYMRLAEVYLIYAEASGRAGTVTPAAWEALNAIRRRAAGKPFGTPDKTVDLTSGDIAELAYTERKWEFAGEYLRWADLVRMERVKEALSNRNPRVSKNKAGELLKEANPIIGSLETSNYFAPIPQNEVMLNPKLGQ</sequence>
<evidence type="ECO:0000256" key="3">
    <source>
        <dbReference type="ARBA" id="ARBA00022729"/>
    </source>
</evidence>
<evidence type="ECO:0000313" key="9">
    <source>
        <dbReference type="Proteomes" id="UP000306402"/>
    </source>
</evidence>
<comment type="subcellular location">
    <subcellularLocation>
        <location evidence="1">Cell outer membrane</location>
    </subcellularLocation>
</comment>
<gene>
    <name evidence="8" type="ORF">FEN17_07045</name>
</gene>
<dbReference type="Pfam" id="PF07980">
    <property type="entry name" value="SusD_RagB"/>
    <property type="match status" value="1"/>
</dbReference>
<evidence type="ECO:0000259" key="7">
    <source>
        <dbReference type="Pfam" id="PF14322"/>
    </source>
</evidence>
<dbReference type="InterPro" id="IPR011990">
    <property type="entry name" value="TPR-like_helical_dom_sf"/>
</dbReference>
<dbReference type="PROSITE" id="PS51257">
    <property type="entry name" value="PROKAR_LIPOPROTEIN"/>
    <property type="match status" value="1"/>
</dbReference>
<feature type="domain" description="SusD-like N-terminal" evidence="7">
    <location>
        <begin position="48"/>
        <end position="227"/>
    </location>
</feature>
<organism evidence="8 9">
    <name type="scientific">Dyadobacter luticola</name>
    <dbReference type="NCBI Taxonomy" id="1979387"/>
    <lineage>
        <taxon>Bacteria</taxon>
        <taxon>Pseudomonadati</taxon>
        <taxon>Bacteroidota</taxon>
        <taxon>Cytophagia</taxon>
        <taxon>Cytophagales</taxon>
        <taxon>Spirosomataceae</taxon>
        <taxon>Dyadobacter</taxon>
    </lineage>
</organism>
<dbReference type="GO" id="GO:0009279">
    <property type="term" value="C:cell outer membrane"/>
    <property type="evidence" value="ECO:0007669"/>
    <property type="project" value="UniProtKB-SubCell"/>
</dbReference>
<dbReference type="InterPro" id="IPR033985">
    <property type="entry name" value="SusD-like_N"/>
</dbReference>
<feature type="domain" description="RagB/SusD" evidence="6">
    <location>
        <begin position="365"/>
        <end position="505"/>
    </location>
</feature>
<reference evidence="8 9" key="1">
    <citation type="submission" date="2019-05" db="EMBL/GenBank/DDBJ databases">
        <authorList>
            <person name="Qu J.-H."/>
        </authorList>
    </citation>
    <scope>NUCLEOTIDE SEQUENCE [LARGE SCALE GENOMIC DNA]</scope>
    <source>
        <strain evidence="8 9">T17</strain>
    </source>
</reference>
<dbReference type="OrthoDB" id="636214at2"/>
<dbReference type="Pfam" id="PF14322">
    <property type="entry name" value="SusD-like_3"/>
    <property type="match status" value="1"/>
</dbReference>
<keyword evidence="5" id="KW-0998">Cell outer membrane</keyword>
<evidence type="ECO:0000313" key="8">
    <source>
        <dbReference type="EMBL" id="TLV03359.1"/>
    </source>
</evidence>
<evidence type="ECO:0000256" key="1">
    <source>
        <dbReference type="ARBA" id="ARBA00004442"/>
    </source>
</evidence>
<proteinExistence type="inferred from homology"/>
<comment type="similarity">
    <text evidence="2">Belongs to the SusD family.</text>
</comment>
<evidence type="ECO:0000256" key="5">
    <source>
        <dbReference type="ARBA" id="ARBA00023237"/>
    </source>
</evidence>
<dbReference type="AlphaFoldDB" id="A0A5R9L4T5"/>
<dbReference type="EMBL" id="VCEJ01000002">
    <property type="protein sequence ID" value="TLV03359.1"/>
    <property type="molecule type" value="Genomic_DNA"/>
</dbReference>
<accession>A0A5R9L4T5</accession>
<evidence type="ECO:0000259" key="6">
    <source>
        <dbReference type="Pfam" id="PF07980"/>
    </source>
</evidence>
<dbReference type="Proteomes" id="UP000306402">
    <property type="component" value="Unassembled WGS sequence"/>
</dbReference>
<dbReference type="SUPFAM" id="SSF48452">
    <property type="entry name" value="TPR-like"/>
    <property type="match status" value="1"/>
</dbReference>